<proteinExistence type="predicted"/>
<gene>
    <name evidence="2" type="ORF">ACZ11_03340</name>
</gene>
<dbReference type="EMBL" id="LFXJ01000005">
    <property type="protein sequence ID" value="KMY31310.1"/>
    <property type="molecule type" value="Genomic_DNA"/>
</dbReference>
<sequence length="372" mass="43061">MWNNRPIIIRIKRHENVHPFIQALHAQHVPLKRIVFREQEVTFETTMHYLPKIRRVRSRFRLKMAVYYADELQVFRAQLWTLLGLALMILIPLLCAQIIWRIDIEAATPELEERLGKTFQDTFQLETPISKTDLPSDAVIRQKLLEGHRDLSWVHIEKHGGRVTLRPQESPKQTKQTNEKLATHLVATKSGVITHFNIQNGERKISVNETAYEGDVLVSGVIESGEDQVFVGAKGEVYADYWLECSFKIPKKLTMETLQQKQWRVLVKGIHQEKEKVDYVQKKDLPSWLDPYVSIVEEQYTKKMQVELDESKIDSLLIPLLHEKVIRSLPAKTVIKKENLLQVKWGNGTVEGKVLFLVNENIASPIQGLQGE</sequence>
<accession>A0A0K9FA25</accession>
<reference evidence="3" key="1">
    <citation type="submission" date="2015-07" db="EMBL/GenBank/DDBJ databases">
        <authorList>
            <consortium name="Consortium for Microbial Forensics and Genomics (microFORGE)"/>
            <person name="Knight B.M."/>
            <person name="Roberts D.P."/>
            <person name="Lin D."/>
            <person name="Hari K."/>
            <person name="Fletcher J."/>
            <person name="Melcher U."/>
            <person name="Blagden T."/>
            <person name="Winegar R.A."/>
        </authorList>
    </citation>
    <scope>NUCLEOTIDE SEQUENCE [LARGE SCALE GENOMIC DNA]</scope>
    <source>
        <strain evidence="3">DSM 23493</strain>
    </source>
</reference>
<evidence type="ECO:0000313" key="3">
    <source>
        <dbReference type="Proteomes" id="UP000037326"/>
    </source>
</evidence>
<protein>
    <submittedName>
        <fullName evidence="2">Stage IV sporulation protein</fullName>
    </submittedName>
</protein>
<evidence type="ECO:0000313" key="2">
    <source>
        <dbReference type="EMBL" id="KMY31310.1"/>
    </source>
</evidence>
<keyword evidence="1" id="KW-0812">Transmembrane</keyword>
<evidence type="ECO:0000256" key="1">
    <source>
        <dbReference type="SAM" id="Phobius"/>
    </source>
</evidence>
<dbReference type="OrthoDB" id="1640349at2"/>
<dbReference type="Pfam" id="PF06898">
    <property type="entry name" value="YqfD"/>
    <property type="match status" value="1"/>
</dbReference>
<dbReference type="GeneID" id="96597350"/>
<dbReference type="AlphaFoldDB" id="A0A0K9FA25"/>
<dbReference type="Proteomes" id="UP000037326">
    <property type="component" value="Unassembled WGS sequence"/>
</dbReference>
<organism evidence="2 3">
    <name type="scientific">Lysinibacillus xylanilyticus</name>
    <dbReference type="NCBI Taxonomy" id="582475"/>
    <lineage>
        <taxon>Bacteria</taxon>
        <taxon>Bacillati</taxon>
        <taxon>Bacillota</taxon>
        <taxon>Bacilli</taxon>
        <taxon>Bacillales</taxon>
        <taxon>Bacillaceae</taxon>
        <taxon>Lysinibacillus</taxon>
    </lineage>
</organism>
<keyword evidence="1" id="KW-0472">Membrane</keyword>
<keyword evidence="1" id="KW-1133">Transmembrane helix</keyword>
<dbReference type="PATRIC" id="fig|582475.4.peg.56"/>
<dbReference type="RefSeq" id="WP_049663775.1">
    <property type="nucleotide sequence ID" value="NZ_JBIVOC010000011.1"/>
</dbReference>
<comment type="caution">
    <text evidence="2">The sequence shown here is derived from an EMBL/GenBank/DDBJ whole genome shotgun (WGS) entry which is preliminary data.</text>
</comment>
<name>A0A0K9FA25_9BACI</name>
<dbReference type="InterPro" id="IPR010690">
    <property type="entry name" value="YqfD"/>
</dbReference>
<feature type="transmembrane region" description="Helical" evidence="1">
    <location>
        <begin position="79"/>
        <end position="100"/>
    </location>
</feature>